<keyword evidence="9" id="KW-1185">Reference proteome</keyword>
<dbReference type="GO" id="GO:0005886">
    <property type="term" value="C:plasma membrane"/>
    <property type="evidence" value="ECO:0007669"/>
    <property type="project" value="UniProtKB-SubCell"/>
</dbReference>
<keyword evidence="5 6" id="KW-0472">Membrane</keyword>
<gene>
    <name evidence="8" type="ORF">G5V65_05350</name>
</gene>
<name>A0A6M1TYM3_9RHOB</name>
<protein>
    <submittedName>
        <fullName evidence="8">PLDc_N domain-containing protein</fullName>
    </submittedName>
</protein>
<comment type="caution">
    <text evidence="8">The sequence shown here is derived from an EMBL/GenBank/DDBJ whole genome shotgun (WGS) entry which is preliminary data.</text>
</comment>
<feature type="transmembrane region" description="Helical" evidence="6">
    <location>
        <begin position="35"/>
        <end position="54"/>
    </location>
</feature>
<reference evidence="8 9" key="1">
    <citation type="submission" date="2020-02" db="EMBL/GenBank/DDBJ databases">
        <title>Rhodobacter translucens sp. nov., a novel bacterium isolated from activated sludge.</title>
        <authorList>
            <person name="Liu J."/>
        </authorList>
    </citation>
    <scope>NUCLEOTIDE SEQUENCE [LARGE SCALE GENOMIC DNA]</scope>
    <source>
        <strain evidence="8 9">HX-7-19</strain>
    </source>
</reference>
<dbReference type="InterPro" id="IPR027379">
    <property type="entry name" value="CLS_N"/>
</dbReference>
<evidence type="ECO:0000256" key="3">
    <source>
        <dbReference type="ARBA" id="ARBA00022692"/>
    </source>
</evidence>
<evidence type="ECO:0000259" key="7">
    <source>
        <dbReference type="Pfam" id="PF13396"/>
    </source>
</evidence>
<evidence type="ECO:0000256" key="2">
    <source>
        <dbReference type="ARBA" id="ARBA00022475"/>
    </source>
</evidence>
<feature type="domain" description="Cardiolipin synthase N-terminal" evidence="7">
    <location>
        <begin position="14"/>
        <end position="56"/>
    </location>
</feature>
<dbReference type="Pfam" id="PF13396">
    <property type="entry name" value="PLDc_N"/>
    <property type="match status" value="1"/>
</dbReference>
<organism evidence="8 9">
    <name type="scientific">Paragemmobacter kunshanensis</name>
    <dbReference type="NCBI Taxonomy" id="2583234"/>
    <lineage>
        <taxon>Bacteria</taxon>
        <taxon>Pseudomonadati</taxon>
        <taxon>Pseudomonadota</taxon>
        <taxon>Alphaproteobacteria</taxon>
        <taxon>Rhodobacterales</taxon>
        <taxon>Paracoccaceae</taxon>
        <taxon>Paragemmobacter</taxon>
    </lineage>
</organism>
<comment type="subcellular location">
    <subcellularLocation>
        <location evidence="1">Cell membrane</location>
        <topology evidence="1">Multi-pass membrane protein</topology>
    </subcellularLocation>
</comment>
<keyword evidence="4 6" id="KW-1133">Transmembrane helix</keyword>
<evidence type="ECO:0000256" key="4">
    <source>
        <dbReference type="ARBA" id="ARBA00022989"/>
    </source>
</evidence>
<evidence type="ECO:0000313" key="9">
    <source>
        <dbReference type="Proteomes" id="UP000474758"/>
    </source>
</evidence>
<keyword evidence="2" id="KW-1003">Cell membrane</keyword>
<dbReference type="AlphaFoldDB" id="A0A6M1TYM3"/>
<dbReference type="Proteomes" id="UP000474758">
    <property type="component" value="Unassembled WGS sequence"/>
</dbReference>
<evidence type="ECO:0000313" key="8">
    <source>
        <dbReference type="EMBL" id="NGQ90314.1"/>
    </source>
</evidence>
<keyword evidence="3 6" id="KW-0812">Transmembrane</keyword>
<evidence type="ECO:0000256" key="1">
    <source>
        <dbReference type="ARBA" id="ARBA00004651"/>
    </source>
</evidence>
<accession>A0A6M1TYM3</accession>
<evidence type="ECO:0000256" key="6">
    <source>
        <dbReference type="SAM" id="Phobius"/>
    </source>
</evidence>
<dbReference type="EMBL" id="JAALFE010000004">
    <property type="protein sequence ID" value="NGQ90314.1"/>
    <property type="molecule type" value="Genomic_DNA"/>
</dbReference>
<evidence type="ECO:0000256" key="5">
    <source>
        <dbReference type="ARBA" id="ARBA00023136"/>
    </source>
</evidence>
<sequence length="63" mass="6706">MFSLSGLSGLVILALDLWAIISVINSNASTGAKVGWSLLIIVLPILGFLIWLLAGPRSRRTSL</sequence>
<proteinExistence type="predicted"/>